<dbReference type="Pfam" id="PF02602">
    <property type="entry name" value="HEM4"/>
    <property type="match status" value="1"/>
</dbReference>
<evidence type="ECO:0000259" key="1">
    <source>
        <dbReference type="Pfam" id="PF02602"/>
    </source>
</evidence>
<keyword evidence="2" id="KW-0489">Methyltransferase</keyword>
<gene>
    <name evidence="2" type="ORF">HKBW3S09_00321</name>
</gene>
<dbReference type="AlphaFoldDB" id="A0A6V8NTX0"/>
<dbReference type="SUPFAM" id="SSF69618">
    <property type="entry name" value="HemD-like"/>
    <property type="match status" value="1"/>
</dbReference>
<dbReference type="Gene3D" id="3.40.50.10090">
    <property type="match status" value="1"/>
</dbReference>
<dbReference type="EMBL" id="BLRW01000023">
    <property type="protein sequence ID" value="GFP22854.1"/>
    <property type="molecule type" value="Genomic_DNA"/>
</dbReference>
<protein>
    <submittedName>
        <fullName evidence="2">Uroporphyrinogen III methyltransferase / synthase</fullName>
    </submittedName>
</protein>
<keyword evidence="2" id="KW-0808">Transferase</keyword>
<dbReference type="InterPro" id="IPR003754">
    <property type="entry name" value="4pyrrol_synth_uPrphyn_synth"/>
</dbReference>
<feature type="domain" description="Tetrapyrrole biosynthesis uroporphyrinogen III synthase" evidence="1">
    <location>
        <begin position="13"/>
        <end position="79"/>
    </location>
</feature>
<comment type="caution">
    <text evidence="2">The sequence shown here is derived from an EMBL/GenBank/DDBJ whole genome shotgun (WGS) entry which is preliminary data.</text>
</comment>
<sequence length="86" mass="8774">MGGEGGGGGVGEGEVGMGTVGSSSTVKNFVHKLRGFDLTQFLNKVRIVCIGPITAQTAQGLGLSVHKTAEVYTIEGLIEAIVQLVS</sequence>
<dbReference type="GO" id="GO:0004852">
    <property type="term" value="F:uroporphyrinogen-III synthase activity"/>
    <property type="evidence" value="ECO:0007669"/>
    <property type="project" value="InterPro"/>
</dbReference>
<dbReference type="InterPro" id="IPR036108">
    <property type="entry name" value="4pyrrol_syn_uPrphyn_synt_sf"/>
</dbReference>
<evidence type="ECO:0000313" key="3">
    <source>
        <dbReference type="Proteomes" id="UP000585609"/>
    </source>
</evidence>
<dbReference type="GO" id="GO:0033014">
    <property type="term" value="P:tetrapyrrole biosynthetic process"/>
    <property type="evidence" value="ECO:0007669"/>
    <property type="project" value="InterPro"/>
</dbReference>
<organism evidence="2 3">
    <name type="scientific">Candidatus Hakubella thermalkaliphila</name>
    <dbReference type="NCBI Taxonomy" id="2754717"/>
    <lineage>
        <taxon>Bacteria</taxon>
        <taxon>Bacillati</taxon>
        <taxon>Actinomycetota</taxon>
        <taxon>Actinomycetota incertae sedis</taxon>
        <taxon>Candidatus Hakubellales</taxon>
        <taxon>Candidatus Hakubellaceae</taxon>
        <taxon>Candidatus Hakubella</taxon>
    </lineage>
</organism>
<reference evidence="2 3" key="1">
    <citation type="journal article" date="2020" name="Front. Microbiol.">
        <title>Single-cell genomics of novel Actinobacteria with the Wood-Ljungdahl pathway discovered in a serpentinizing system.</title>
        <authorList>
            <person name="Merino N."/>
            <person name="Kawai M."/>
            <person name="Boyd E.S."/>
            <person name="Colman D.R."/>
            <person name="McGlynn S.E."/>
            <person name="Nealson K.H."/>
            <person name="Kurokawa K."/>
            <person name="Hongoh Y."/>
        </authorList>
    </citation>
    <scope>NUCLEOTIDE SEQUENCE [LARGE SCALE GENOMIC DNA]</scope>
    <source>
        <strain evidence="2 3">S09_30</strain>
    </source>
</reference>
<evidence type="ECO:0000313" key="2">
    <source>
        <dbReference type="EMBL" id="GFP22854.1"/>
    </source>
</evidence>
<proteinExistence type="predicted"/>
<name>A0A6V8NTX0_9ACTN</name>
<accession>A0A6V8NTX0</accession>
<dbReference type="GO" id="GO:0032259">
    <property type="term" value="P:methylation"/>
    <property type="evidence" value="ECO:0007669"/>
    <property type="project" value="UniProtKB-KW"/>
</dbReference>
<dbReference type="Proteomes" id="UP000585609">
    <property type="component" value="Unassembled WGS sequence"/>
</dbReference>
<dbReference type="GO" id="GO:0008168">
    <property type="term" value="F:methyltransferase activity"/>
    <property type="evidence" value="ECO:0007669"/>
    <property type="project" value="UniProtKB-KW"/>
</dbReference>